<comment type="caution">
    <text evidence="10">The sequence shown here is derived from an EMBL/GenBank/DDBJ whole genome shotgun (WGS) entry which is preliminary data.</text>
</comment>
<evidence type="ECO:0000256" key="6">
    <source>
        <dbReference type="ARBA" id="ARBA00023136"/>
    </source>
</evidence>
<accession>A0A4T0WNB7</accession>
<keyword evidence="3 8" id="KW-0812">Transmembrane</keyword>
<evidence type="ECO:0000256" key="4">
    <source>
        <dbReference type="ARBA" id="ARBA00022833"/>
    </source>
</evidence>
<evidence type="ECO:0000256" key="2">
    <source>
        <dbReference type="ARBA" id="ARBA00008873"/>
    </source>
</evidence>
<evidence type="ECO:0000256" key="3">
    <source>
        <dbReference type="ARBA" id="ARBA00022692"/>
    </source>
</evidence>
<evidence type="ECO:0000256" key="8">
    <source>
        <dbReference type="SAM" id="Phobius"/>
    </source>
</evidence>
<dbReference type="InterPro" id="IPR027469">
    <property type="entry name" value="Cation_efflux_TMD_sf"/>
</dbReference>
<feature type="compositionally biased region" description="Basic and acidic residues" evidence="7">
    <location>
        <begin position="140"/>
        <end position="150"/>
    </location>
</feature>
<dbReference type="InterPro" id="IPR002524">
    <property type="entry name" value="Cation_efflux"/>
</dbReference>
<organism evidence="10 11">
    <name type="scientific">Colletotrichum higginsianum</name>
    <dbReference type="NCBI Taxonomy" id="80884"/>
    <lineage>
        <taxon>Eukaryota</taxon>
        <taxon>Fungi</taxon>
        <taxon>Dikarya</taxon>
        <taxon>Ascomycota</taxon>
        <taxon>Pezizomycotina</taxon>
        <taxon>Sordariomycetes</taxon>
        <taxon>Hypocreomycetidae</taxon>
        <taxon>Glomerellales</taxon>
        <taxon>Glomerellaceae</taxon>
        <taxon>Colletotrichum</taxon>
        <taxon>Colletotrichum destructivum species complex</taxon>
    </lineage>
</organism>
<evidence type="ECO:0000256" key="5">
    <source>
        <dbReference type="ARBA" id="ARBA00022989"/>
    </source>
</evidence>
<feature type="transmembrane region" description="Helical" evidence="8">
    <location>
        <begin position="82"/>
        <end position="101"/>
    </location>
</feature>
<dbReference type="OrthoDB" id="9944568at2759"/>
<feature type="transmembrane region" description="Helical" evidence="8">
    <location>
        <begin position="229"/>
        <end position="247"/>
    </location>
</feature>
<feature type="transmembrane region" description="Helical" evidence="8">
    <location>
        <begin position="42"/>
        <end position="61"/>
    </location>
</feature>
<feature type="transmembrane region" description="Helical" evidence="8">
    <location>
        <begin position="190"/>
        <end position="217"/>
    </location>
</feature>
<dbReference type="Gene3D" id="1.20.1510.10">
    <property type="entry name" value="Cation efflux protein transmembrane domain"/>
    <property type="match status" value="1"/>
</dbReference>
<evidence type="ECO:0000259" key="9">
    <source>
        <dbReference type="Pfam" id="PF01545"/>
    </source>
</evidence>
<feature type="region of interest" description="Disordered" evidence="7">
    <location>
        <begin position="140"/>
        <end position="181"/>
    </location>
</feature>
<evidence type="ECO:0000313" key="10">
    <source>
        <dbReference type="EMBL" id="TID07764.1"/>
    </source>
</evidence>
<dbReference type="NCBIfam" id="TIGR01297">
    <property type="entry name" value="CDF"/>
    <property type="match status" value="1"/>
</dbReference>
<keyword evidence="5 8" id="KW-1133">Transmembrane helix</keyword>
<gene>
    <name evidence="10" type="ORF">CH35J_000457</name>
</gene>
<dbReference type="GO" id="GO:0006882">
    <property type="term" value="P:intracellular zinc ion homeostasis"/>
    <property type="evidence" value="ECO:0007669"/>
    <property type="project" value="TreeGrafter"/>
</dbReference>
<feature type="region of interest" description="Disordered" evidence="7">
    <location>
        <begin position="336"/>
        <end position="358"/>
    </location>
</feature>
<sequence length="358" mass="38569">MRFHVTRKQRLVATIAISGGFFVAELVIGFRTKSLALIADAFHYMNDLIGFAVALLAVTLSDRKSSPETLTFGWKRAQVLGAFFNGVFLLALGVSIFLQAVERFVNLTFVEEPVLILKMGCIGLGLNVLVMSFLHESHHGHDHANEKGQNDGESIEEPLGIGGTSSVNSKQTTSDSKEEDIKHEHRVRDLGMLGVMIHVIGDAINNVGVIVAAVVIWKGEGNGRFYADPGVSLFIALTIMGSAWPLCKRAGHILLESAPPDLSLDDVRAEITKVSGVESVADLLVWRIDQRTMLATAHVIVTDDSVNNFNSKATAIGAGLRPYGIQSIALQPTRQRPVTPAVVGHESASDISEVSKAA</sequence>
<dbReference type="GO" id="GO:0016020">
    <property type="term" value="C:membrane"/>
    <property type="evidence" value="ECO:0007669"/>
    <property type="project" value="UniProtKB-SubCell"/>
</dbReference>
<dbReference type="PANTHER" id="PTHR45820:SF5">
    <property type="entry name" value="DIFFUSION FACILITATOR FAMILY METAL ION TRANSPORTER, PUTATIVE-RELATED"/>
    <property type="match status" value="1"/>
</dbReference>
<feature type="domain" description="Cation efflux protein transmembrane" evidence="9">
    <location>
        <begin position="12"/>
        <end position="255"/>
    </location>
</feature>
<name>A0A4T0WNB7_9PEZI</name>
<keyword evidence="6 8" id="KW-0472">Membrane</keyword>
<dbReference type="AlphaFoldDB" id="A0A4T0WNB7"/>
<evidence type="ECO:0000256" key="7">
    <source>
        <dbReference type="SAM" id="MobiDB-lite"/>
    </source>
</evidence>
<proteinExistence type="inferred from homology"/>
<dbReference type="InterPro" id="IPR058533">
    <property type="entry name" value="Cation_efflux_TM"/>
</dbReference>
<dbReference type="EMBL" id="MWPZ01000001">
    <property type="protein sequence ID" value="TID07764.1"/>
    <property type="molecule type" value="Genomic_DNA"/>
</dbReference>
<dbReference type="SUPFAM" id="SSF161111">
    <property type="entry name" value="Cation efflux protein transmembrane domain-like"/>
    <property type="match status" value="1"/>
</dbReference>
<evidence type="ECO:0000256" key="1">
    <source>
        <dbReference type="ARBA" id="ARBA00004141"/>
    </source>
</evidence>
<dbReference type="GO" id="GO:0005385">
    <property type="term" value="F:zinc ion transmembrane transporter activity"/>
    <property type="evidence" value="ECO:0007669"/>
    <property type="project" value="TreeGrafter"/>
</dbReference>
<comment type="subcellular location">
    <subcellularLocation>
        <location evidence="1">Membrane</location>
        <topology evidence="1">Multi-pass membrane protein</topology>
    </subcellularLocation>
</comment>
<feature type="transmembrane region" description="Helical" evidence="8">
    <location>
        <begin position="12"/>
        <end position="30"/>
    </location>
</feature>
<keyword evidence="4" id="KW-0862">Zinc</keyword>
<feature type="transmembrane region" description="Helical" evidence="8">
    <location>
        <begin position="113"/>
        <end position="134"/>
    </location>
</feature>
<feature type="compositionally biased region" description="Polar residues" evidence="7">
    <location>
        <begin position="164"/>
        <end position="174"/>
    </location>
</feature>
<evidence type="ECO:0000313" key="11">
    <source>
        <dbReference type="Proteomes" id="UP000305883"/>
    </source>
</evidence>
<protein>
    <submittedName>
        <fullName evidence="10">Zinc homeostasis factor 1</fullName>
    </submittedName>
</protein>
<dbReference type="Proteomes" id="UP000305883">
    <property type="component" value="Unassembled WGS sequence"/>
</dbReference>
<dbReference type="Pfam" id="PF01545">
    <property type="entry name" value="Cation_efflux"/>
    <property type="match status" value="1"/>
</dbReference>
<comment type="similarity">
    <text evidence="2">Belongs to the cation diffusion facilitator (CDF) transporter (TC 2.A.4) family. SLC30A subfamily.</text>
</comment>
<reference evidence="10 11" key="1">
    <citation type="journal article" date="2019" name="Genome Biol. Evol.">
        <title>Genomic Plasticity Mediated by Transposable Elements in the Plant Pathogenic Fungus Colletotrichum higginsianum.</title>
        <authorList>
            <person name="Tsushima A."/>
            <person name="Gan P."/>
            <person name="Kumakura N."/>
            <person name="Narusaka M."/>
            <person name="Takano Y."/>
            <person name="Narusaka Y."/>
            <person name="Shirasu K."/>
        </authorList>
    </citation>
    <scope>NUCLEOTIDE SEQUENCE [LARGE SCALE GENOMIC DNA]</scope>
    <source>
        <strain evidence="10 11">MAFF305635-RFP</strain>
    </source>
</reference>
<dbReference type="PANTHER" id="PTHR45820">
    <property type="entry name" value="FI23527P1"/>
    <property type="match status" value="1"/>
</dbReference>